<dbReference type="InterPro" id="IPR047589">
    <property type="entry name" value="DUF11_rpt"/>
</dbReference>
<dbReference type="EMBL" id="WELI01000002">
    <property type="protein sequence ID" value="KAB7731646.1"/>
    <property type="molecule type" value="Genomic_DNA"/>
</dbReference>
<dbReference type="Pfam" id="PF03629">
    <property type="entry name" value="SASA"/>
    <property type="match status" value="1"/>
</dbReference>
<name>A0A7J5U1T5_9BACT</name>
<dbReference type="InterPro" id="IPR013783">
    <property type="entry name" value="Ig-like_fold"/>
</dbReference>
<reference evidence="5 6" key="1">
    <citation type="submission" date="2019-10" db="EMBL/GenBank/DDBJ databases">
        <title>Rudanella paleaurantiibacter sp. nov., isolated from sludge.</title>
        <authorList>
            <person name="Xu S.Q."/>
        </authorList>
    </citation>
    <scope>NUCLEOTIDE SEQUENCE [LARGE SCALE GENOMIC DNA]</scope>
    <source>
        <strain evidence="5 6">HX-22-17</strain>
    </source>
</reference>
<dbReference type="RefSeq" id="WP_152123254.1">
    <property type="nucleotide sequence ID" value="NZ_WELI01000002.1"/>
</dbReference>
<comment type="caution">
    <text evidence="5">The sequence shown here is derived from an EMBL/GenBank/DDBJ whole genome shotgun (WGS) entry which is preliminary data.</text>
</comment>
<dbReference type="InterPro" id="IPR005181">
    <property type="entry name" value="SASA"/>
</dbReference>
<feature type="region of interest" description="Disordered" evidence="2">
    <location>
        <begin position="769"/>
        <end position="799"/>
    </location>
</feature>
<dbReference type="Proteomes" id="UP000488299">
    <property type="component" value="Unassembled WGS sequence"/>
</dbReference>
<dbReference type="Gene3D" id="3.40.50.1110">
    <property type="entry name" value="SGNH hydrolase"/>
    <property type="match status" value="1"/>
</dbReference>
<dbReference type="GO" id="GO:0016788">
    <property type="term" value="F:hydrolase activity, acting on ester bonds"/>
    <property type="evidence" value="ECO:0007669"/>
    <property type="project" value="UniProtKB-ARBA"/>
</dbReference>
<keyword evidence="6" id="KW-1185">Reference proteome</keyword>
<gene>
    <name evidence="5" type="ORF">F5984_05285</name>
</gene>
<evidence type="ECO:0000313" key="5">
    <source>
        <dbReference type="EMBL" id="KAB7731646.1"/>
    </source>
</evidence>
<evidence type="ECO:0000256" key="1">
    <source>
        <dbReference type="ARBA" id="ARBA00022801"/>
    </source>
</evidence>
<dbReference type="NCBIfam" id="TIGR01451">
    <property type="entry name" value="B_ant_repeat"/>
    <property type="match status" value="2"/>
</dbReference>
<dbReference type="AlphaFoldDB" id="A0A7J5U1T5"/>
<feature type="compositionally biased region" description="Polar residues" evidence="2">
    <location>
        <begin position="769"/>
        <end position="785"/>
    </location>
</feature>
<dbReference type="InterPro" id="IPR036514">
    <property type="entry name" value="SGNH_hydro_sf"/>
</dbReference>
<evidence type="ECO:0000256" key="2">
    <source>
        <dbReference type="SAM" id="MobiDB-lite"/>
    </source>
</evidence>
<dbReference type="Pfam" id="PF01345">
    <property type="entry name" value="DUF11"/>
    <property type="match status" value="2"/>
</dbReference>
<evidence type="ECO:0000259" key="3">
    <source>
        <dbReference type="Pfam" id="PF01345"/>
    </source>
</evidence>
<dbReference type="InterPro" id="IPR001434">
    <property type="entry name" value="OmcB-like_DUF11"/>
</dbReference>
<feature type="domain" description="DUF11" evidence="3">
    <location>
        <begin position="677"/>
        <end position="779"/>
    </location>
</feature>
<dbReference type="InterPro" id="IPR051172">
    <property type="entry name" value="Chlamydia_OmcB"/>
</dbReference>
<feature type="region of interest" description="Disordered" evidence="2">
    <location>
        <begin position="611"/>
        <end position="641"/>
    </location>
</feature>
<organism evidence="5 6">
    <name type="scientific">Rudanella paleaurantiibacter</name>
    <dbReference type="NCBI Taxonomy" id="2614655"/>
    <lineage>
        <taxon>Bacteria</taxon>
        <taxon>Pseudomonadati</taxon>
        <taxon>Bacteroidota</taxon>
        <taxon>Cytophagia</taxon>
        <taxon>Cytophagales</taxon>
        <taxon>Cytophagaceae</taxon>
        <taxon>Rudanella</taxon>
    </lineage>
</organism>
<feature type="domain" description="DUF11" evidence="3">
    <location>
        <begin position="520"/>
        <end position="625"/>
    </location>
</feature>
<dbReference type="PANTHER" id="PTHR34819:SF3">
    <property type="entry name" value="CELL SURFACE PROTEIN"/>
    <property type="match status" value="1"/>
</dbReference>
<sequence>MSRYFQKLLLYLIWFIPVVGYAQQFEVSYPVSRLVVQRGADNQGQLYVSGRLDFTADRIEGQLTPVAAGQGNGTAWQVIQTNPQNGVFYGQLTGTGGWYVLNLRAIRNNIVINETSVRPVGIGEVFITAGQSNSRGLGNGDNDLGTATDRVSTIDTINHYYPANQPLFSSGDPMPFPRYKALTAARRMFPMGESSWGWGELGDYIVSRYNVPVVFYNAGWDSSTIENWINTANGIPACNRYWCSGYWLNLQPYTNLKNILHYYGSTGGARAVLWHQGEAEYGDNSSGSIPQYATRLRELIAKSRADFNGRPLPWVIARASFDGQVTRPEVVAKQQEVIDTPNLLAFQGPLNDTIINRRAGVSDVHFGNELRPPTHPQYFNNPNSIPASMGLSRFARNWNNSLNNAFFQTATPVLPQQFAVTGSVAGIIAPADSVSLAVYTIGTFGGDNGWQVQLLDSSGRSIEALPGVGTNPVRTKLPSDLTTGWFRLRLVATNPVLPAVPTNKFQLGTPPPPPPAPRTDLSLAMVTSSRVVRVGETLTVQLILQNSGPDSATNVQVQNRLPANLSVVTTGGLTNTGTALVGSVAQLGAGASTTLSFGVRVLAEGTYRNAAEITQSSPTDSDSQPGTGTSTGQDDEASVEWRTPGAGGAVFESANPNQIQLPAVQPNEPTPDPDRADLSLQLVTNTRAPALNELVSYSLVVSNRGGASATAVSVAAVLPAGLSYVSGLSATGQTVTGTISSLNVGSSTTLVFVARLTATGEQLTKAQITAATPADSDSTPGNGTENGEDDTAWLSVRGR</sequence>
<evidence type="ECO:0000313" key="6">
    <source>
        <dbReference type="Proteomes" id="UP000488299"/>
    </source>
</evidence>
<protein>
    <submittedName>
        <fullName evidence="5">DUF11 domain-containing protein</fullName>
    </submittedName>
</protein>
<keyword evidence="1" id="KW-0378">Hydrolase</keyword>
<feature type="domain" description="Sialate O-acetylesterase" evidence="4">
    <location>
        <begin position="251"/>
        <end position="343"/>
    </location>
</feature>
<feature type="compositionally biased region" description="Polar residues" evidence="2">
    <location>
        <begin position="612"/>
        <end position="632"/>
    </location>
</feature>
<evidence type="ECO:0000259" key="4">
    <source>
        <dbReference type="Pfam" id="PF03629"/>
    </source>
</evidence>
<proteinExistence type="predicted"/>
<dbReference type="PANTHER" id="PTHR34819">
    <property type="entry name" value="LARGE CYSTEINE-RICH PERIPLASMIC PROTEIN OMCB"/>
    <property type="match status" value="1"/>
</dbReference>
<dbReference type="SUPFAM" id="SSF52266">
    <property type="entry name" value="SGNH hydrolase"/>
    <property type="match status" value="1"/>
</dbReference>
<accession>A0A7J5U1T5</accession>
<dbReference type="Gene3D" id="2.60.40.10">
    <property type="entry name" value="Immunoglobulins"/>
    <property type="match status" value="2"/>
</dbReference>